<reference evidence="2 3" key="1">
    <citation type="submission" date="2024-05" db="EMBL/GenBank/DDBJ databases">
        <title>A high-quality chromosomal-level genome assembly of Topmouth culter (Culter alburnus).</title>
        <authorList>
            <person name="Zhao H."/>
        </authorList>
    </citation>
    <scope>NUCLEOTIDE SEQUENCE [LARGE SCALE GENOMIC DNA]</scope>
    <source>
        <strain evidence="2">CATC2023</strain>
        <tissue evidence="2">Muscle</tissue>
    </source>
</reference>
<protein>
    <submittedName>
        <fullName evidence="2">Uncharacterized protein</fullName>
    </submittedName>
</protein>
<accession>A0AAW2A3S3</accession>
<sequence>MASSTHHRRRKSLDEPPEIIAGVICLREEFIDLYERDYPQLQQCTERLRGAIKTFKKGYRVSTEGSKIAGVVGILGGAAVVAGLFALYTLGSYLLVAAVATLFVVVGAGNFIASGFQSVTCSSEKKQQITQLRQEVKAGIEEFQDKITPMSDKMKDIIDRTKKILKEQDVIRMEDIAELTVQMSEMICSTAVTTDFGRFSLVFDMISVCKNIREVNDINKLAETAITEIDESEMTSKVGKFIVEMRNLIHQLQNIIDKLEKTKDKIVIY</sequence>
<evidence type="ECO:0000256" key="1">
    <source>
        <dbReference type="SAM" id="Phobius"/>
    </source>
</evidence>
<comment type="caution">
    <text evidence="2">The sequence shown here is derived from an EMBL/GenBank/DDBJ whole genome shotgun (WGS) entry which is preliminary data.</text>
</comment>
<keyword evidence="3" id="KW-1185">Reference proteome</keyword>
<keyword evidence="1" id="KW-1133">Transmembrane helix</keyword>
<name>A0AAW2A3S3_CULAL</name>
<organism evidence="2 3">
    <name type="scientific">Culter alburnus</name>
    <name type="common">Topmouth culter</name>
    <dbReference type="NCBI Taxonomy" id="194366"/>
    <lineage>
        <taxon>Eukaryota</taxon>
        <taxon>Metazoa</taxon>
        <taxon>Chordata</taxon>
        <taxon>Craniata</taxon>
        <taxon>Vertebrata</taxon>
        <taxon>Euteleostomi</taxon>
        <taxon>Actinopterygii</taxon>
        <taxon>Neopterygii</taxon>
        <taxon>Teleostei</taxon>
        <taxon>Ostariophysi</taxon>
        <taxon>Cypriniformes</taxon>
        <taxon>Xenocyprididae</taxon>
        <taxon>Xenocypridinae</taxon>
        <taxon>Culter</taxon>
    </lineage>
</organism>
<feature type="transmembrane region" description="Helical" evidence="1">
    <location>
        <begin position="68"/>
        <end position="88"/>
    </location>
</feature>
<dbReference type="AlphaFoldDB" id="A0AAW2A3S3"/>
<keyword evidence="1" id="KW-0812">Transmembrane</keyword>
<dbReference type="Proteomes" id="UP001479290">
    <property type="component" value="Unassembled WGS sequence"/>
</dbReference>
<feature type="transmembrane region" description="Helical" evidence="1">
    <location>
        <begin position="94"/>
        <end position="116"/>
    </location>
</feature>
<gene>
    <name evidence="2" type="ORF">ABG768_001574</name>
</gene>
<proteinExistence type="predicted"/>
<dbReference type="EMBL" id="JAWDJR010000010">
    <property type="protein sequence ID" value="KAK9967162.1"/>
    <property type="molecule type" value="Genomic_DNA"/>
</dbReference>
<evidence type="ECO:0000313" key="3">
    <source>
        <dbReference type="Proteomes" id="UP001479290"/>
    </source>
</evidence>
<keyword evidence="1" id="KW-0472">Membrane</keyword>
<evidence type="ECO:0000313" key="2">
    <source>
        <dbReference type="EMBL" id="KAK9967162.1"/>
    </source>
</evidence>